<gene>
    <name evidence="2" type="ORF">SEMRO_130_G062070.1</name>
</gene>
<feature type="coiled-coil region" evidence="1">
    <location>
        <begin position="23"/>
        <end position="57"/>
    </location>
</feature>
<comment type="caution">
    <text evidence="2">The sequence shown here is derived from an EMBL/GenBank/DDBJ whole genome shotgun (WGS) entry which is preliminary data.</text>
</comment>
<evidence type="ECO:0000256" key="1">
    <source>
        <dbReference type="SAM" id="Coils"/>
    </source>
</evidence>
<proteinExistence type="predicted"/>
<keyword evidence="1" id="KW-0175">Coiled coil</keyword>
<accession>A0A9N8DM25</accession>
<name>A0A9N8DM25_9STRA</name>
<organism evidence="2 3">
    <name type="scientific">Seminavis robusta</name>
    <dbReference type="NCBI Taxonomy" id="568900"/>
    <lineage>
        <taxon>Eukaryota</taxon>
        <taxon>Sar</taxon>
        <taxon>Stramenopiles</taxon>
        <taxon>Ochrophyta</taxon>
        <taxon>Bacillariophyta</taxon>
        <taxon>Bacillariophyceae</taxon>
        <taxon>Bacillariophycidae</taxon>
        <taxon>Naviculales</taxon>
        <taxon>Naviculaceae</taxon>
        <taxon>Seminavis</taxon>
    </lineage>
</organism>
<keyword evidence="3" id="KW-1185">Reference proteome</keyword>
<dbReference type="EMBL" id="CAICTM010000129">
    <property type="protein sequence ID" value="CAB9502219.1"/>
    <property type="molecule type" value="Genomic_DNA"/>
</dbReference>
<protein>
    <submittedName>
        <fullName evidence="2">Uncharacterized protein</fullName>
    </submittedName>
</protein>
<evidence type="ECO:0000313" key="3">
    <source>
        <dbReference type="Proteomes" id="UP001153069"/>
    </source>
</evidence>
<sequence length="193" mass="21856">MDILHPTEEALAFKEVTTSQMVIEDAEQKLGDFNVTLKSLSVEAKELHAAARDLVKEALFNHEEGHKKVTKSEWTDEQYEQSLQNLAARQSKPWETLKTKAEEMRVKLEGPYKLVVASKNSCTRAARGSWLGFATYDQKELRRVLDHKLKLEFEDAALAYASLTDYPDGLLTQVELLFKKAQVVLGTDKSEAK</sequence>
<evidence type="ECO:0000313" key="2">
    <source>
        <dbReference type="EMBL" id="CAB9502219.1"/>
    </source>
</evidence>
<dbReference type="Proteomes" id="UP001153069">
    <property type="component" value="Unassembled WGS sequence"/>
</dbReference>
<reference evidence="2" key="1">
    <citation type="submission" date="2020-06" db="EMBL/GenBank/DDBJ databases">
        <authorList>
            <consortium name="Plant Systems Biology data submission"/>
        </authorList>
    </citation>
    <scope>NUCLEOTIDE SEQUENCE</scope>
    <source>
        <strain evidence="2">D6</strain>
    </source>
</reference>
<dbReference type="AlphaFoldDB" id="A0A9N8DM25"/>